<evidence type="ECO:0000313" key="2">
    <source>
        <dbReference type="Proteomes" id="UP000002382"/>
    </source>
</evidence>
<dbReference type="Proteomes" id="UP000002382">
    <property type="component" value="Chromosome"/>
</dbReference>
<proteinExistence type="predicted"/>
<reference evidence="1 2" key="2">
    <citation type="journal article" date="2011" name="J. Bacteriol.">
        <title>Genome Sequence of Kosmotoga olearia Strain TBF 19.5.1, a Thermophilic Bacterium with a Wide Growth Temperature Range, Isolated from the Troll B Oil Platform in the North Sea.</title>
        <authorList>
            <person name="Swithers K.S."/>
            <person name="Dipippo J.L."/>
            <person name="Bruce D.C."/>
            <person name="Detter C."/>
            <person name="Tapia R."/>
            <person name="Han S."/>
            <person name="Goodwin L.A."/>
            <person name="Han J."/>
            <person name="Woyke T."/>
            <person name="Pitluck S."/>
            <person name="Pennacchio L."/>
            <person name="Nolan M."/>
            <person name="Mikhailova N."/>
            <person name="Land M.L."/>
            <person name="Nesbo C.L."/>
            <person name="Gogarten J.P."/>
            <person name="Noll K.M."/>
        </authorList>
    </citation>
    <scope>NUCLEOTIDE SEQUENCE [LARGE SCALE GENOMIC DNA]</scope>
    <source>
        <strain evidence="2">ATCC BAA-1733 / DSM 21960 / TBF 19.5.1</strain>
    </source>
</reference>
<evidence type="ECO:0000313" key="1">
    <source>
        <dbReference type="EMBL" id="ACR79493.1"/>
    </source>
</evidence>
<dbReference type="EMBL" id="CP001634">
    <property type="protein sequence ID" value="ACR79493.1"/>
    <property type="molecule type" value="Genomic_DNA"/>
</dbReference>
<name>C5CG52_KOSOT</name>
<keyword evidence="2" id="KW-1185">Reference proteome</keyword>
<organism evidence="1 2">
    <name type="scientific">Kosmotoga olearia (strain ATCC BAA-1733 / DSM 21960 / TBF 19.5.1)</name>
    <dbReference type="NCBI Taxonomy" id="521045"/>
    <lineage>
        <taxon>Bacteria</taxon>
        <taxon>Thermotogati</taxon>
        <taxon>Thermotogota</taxon>
        <taxon>Thermotogae</taxon>
        <taxon>Kosmotogales</taxon>
        <taxon>Kosmotogaceae</taxon>
        <taxon>Kosmotoga</taxon>
    </lineage>
</organism>
<dbReference type="AlphaFoldDB" id="C5CG52"/>
<protein>
    <submittedName>
        <fullName evidence="1">Uncharacterized protein</fullName>
    </submittedName>
</protein>
<accession>C5CG52</accession>
<sequence>MYLGNKETKGGIRMLKRMVFVLLIMVSTVLFSVESIIPLRVECDDSITEPRTECWCTEVRPAYTDWTCYAQCVAGCATCGTNAVCYAACTAYCLAQCTYPETCVGEYECVTIYPCSWYSLLDTPYETCCRREVGLNLKQSFLM</sequence>
<dbReference type="KEGG" id="kol:Kole_0781"/>
<dbReference type="HOGENOM" id="CLU_1803653_0_0_0"/>
<gene>
    <name evidence="1" type="ordered locus">Kole_0781</name>
</gene>
<reference evidence="1 2" key="1">
    <citation type="submission" date="2009-06" db="EMBL/GenBank/DDBJ databases">
        <title>Complete sequence of Thermotogales bacterium TBF 19.5.1.</title>
        <authorList>
            <consortium name="US DOE Joint Genome Institute"/>
            <person name="Lucas S."/>
            <person name="Copeland A."/>
            <person name="Lapidus A."/>
            <person name="Glavina del Rio T."/>
            <person name="Tice H."/>
            <person name="Bruce D."/>
            <person name="Goodwin L."/>
            <person name="Pitluck S."/>
            <person name="Chertkov O."/>
            <person name="Brettin T."/>
            <person name="Detter J.C."/>
            <person name="Han C."/>
            <person name="Schmutz J."/>
            <person name="Larimer F."/>
            <person name="Land M."/>
            <person name="Hauser L."/>
            <person name="Kyrpides N."/>
            <person name="Ovchinnikova G."/>
            <person name="Noll K."/>
        </authorList>
    </citation>
    <scope>NUCLEOTIDE SEQUENCE [LARGE SCALE GENOMIC DNA]</scope>
    <source>
        <strain evidence="2">ATCC BAA-1733 / DSM 21960 / TBF 19.5.1</strain>
    </source>
</reference>